<dbReference type="AlphaFoldDB" id="A0A6G2D7V5"/>
<sequence>MTDVVRYEEQRPAWIELMRPAAELASQIAGTDFVPEAYRRNPAAIAACVMFGAEMGVPPMQSLSKIDVIKGRPAPRAELARALAMA</sequence>
<dbReference type="EMBL" id="WNHJ01000624">
    <property type="protein sequence ID" value="MTV64355.1"/>
    <property type="molecule type" value="Genomic_DNA"/>
</dbReference>
<proteinExistence type="predicted"/>
<dbReference type="RefSeq" id="WP_230677491.1">
    <property type="nucleotide sequence ID" value="NZ_WNHJ01000624.1"/>
</dbReference>
<evidence type="ECO:0000313" key="1">
    <source>
        <dbReference type="EMBL" id="MTV64355.1"/>
    </source>
</evidence>
<name>A0A6G2D7V5_STREE</name>
<protein>
    <submittedName>
        <fullName evidence="1">Uncharacterized protein</fullName>
    </submittedName>
</protein>
<comment type="caution">
    <text evidence="1">The sequence shown here is derived from an EMBL/GenBank/DDBJ whole genome shotgun (WGS) entry which is preliminary data.</text>
</comment>
<evidence type="ECO:0000313" key="2">
    <source>
        <dbReference type="Proteomes" id="UP000474228"/>
    </source>
</evidence>
<dbReference type="Proteomes" id="UP000474228">
    <property type="component" value="Unassembled WGS sequence"/>
</dbReference>
<reference evidence="1 2" key="1">
    <citation type="submission" date="2019-11" db="EMBL/GenBank/DDBJ databases">
        <title>Growth characteristics of pneumococcus vary with the chemical composition of the capsule and with environmental conditions.</title>
        <authorList>
            <person name="Tothpal A."/>
            <person name="Desobry K."/>
            <person name="Joshi S."/>
            <person name="Wyllie A.L."/>
            <person name="Weinberger D.M."/>
        </authorList>
    </citation>
    <scope>NUCLEOTIDE SEQUENCE [LARGE SCALE GENOMIC DNA]</scope>
    <source>
        <strain evidence="2">pnumococcus22F</strain>
    </source>
</reference>
<gene>
    <name evidence="1" type="ORF">GM539_13550</name>
</gene>
<organism evidence="1 2">
    <name type="scientific">Streptococcus pneumoniae</name>
    <dbReference type="NCBI Taxonomy" id="1313"/>
    <lineage>
        <taxon>Bacteria</taxon>
        <taxon>Bacillati</taxon>
        <taxon>Bacillota</taxon>
        <taxon>Bacilli</taxon>
        <taxon>Lactobacillales</taxon>
        <taxon>Streptococcaceae</taxon>
        <taxon>Streptococcus</taxon>
    </lineage>
</organism>
<accession>A0A6G2D7V5</accession>
<feature type="non-terminal residue" evidence="1">
    <location>
        <position position="86"/>
    </location>
</feature>